<protein>
    <submittedName>
        <fullName evidence="2">Uncharacterized protein</fullName>
    </submittedName>
</protein>
<evidence type="ECO:0000256" key="1">
    <source>
        <dbReference type="SAM" id="Coils"/>
    </source>
</evidence>
<accession>A0A438FA42</accession>
<dbReference type="EMBL" id="QGNW01001071">
    <property type="protein sequence ID" value="RVW56794.1"/>
    <property type="molecule type" value="Genomic_DNA"/>
</dbReference>
<sequence length="275" mass="31202">MWLRKLRPLTIRATLTRMLKQLKPFVRPPWRKRAQKAKVNPPTIPDRLALVPAKGPPLKRSCSVRNLRSRLLGRLQDRQQEIEVSCASAHDAHPEGGEIEMATEVPSGPVIILNEDAPGKTHPAENVEARAGTKVTFCCLIWGEPVNDVTCTSASSFSYAELEDRLKQIPPGLTTITPSAQMFEMVETLVSGLRGMVKQHDLFTDLLRTTDYMKTFASRRQDIENQLRLRLEEAEASLSTTRKDNEALRVDWLRQRAGRNQRPTACMRQKMRWPG</sequence>
<evidence type="ECO:0000313" key="2">
    <source>
        <dbReference type="EMBL" id="RVW56794.1"/>
    </source>
</evidence>
<proteinExistence type="predicted"/>
<dbReference type="Proteomes" id="UP000288805">
    <property type="component" value="Unassembled WGS sequence"/>
</dbReference>
<reference evidence="2 3" key="1">
    <citation type="journal article" date="2018" name="PLoS Genet.">
        <title>Population sequencing reveals clonal diversity and ancestral inbreeding in the grapevine cultivar Chardonnay.</title>
        <authorList>
            <person name="Roach M.J."/>
            <person name="Johnson D.L."/>
            <person name="Bohlmann J."/>
            <person name="van Vuuren H.J."/>
            <person name="Jones S.J."/>
            <person name="Pretorius I.S."/>
            <person name="Schmidt S.A."/>
            <person name="Borneman A.R."/>
        </authorList>
    </citation>
    <scope>NUCLEOTIDE SEQUENCE [LARGE SCALE GENOMIC DNA]</scope>
    <source>
        <strain evidence="3">cv. Chardonnay</strain>
        <tissue evidence="2">Leaf</tissue>
    </source>
</reference>
<dbReference type="AlphaFoldDB" id="A0A438FA42"/>
<gene>
    <name evidence="2" type="ORF">CK203_082754</name>
</gene>
<organism evidence="2 3">
    <name type="scientific">Vitis vinifera</name>
    <name type="common">Grape</name>
    <dbReference type="NCBI Taxonomy" id="29760"/>
    <lineage>
        <taxon>Eukaryota</taxon>
        <taxon>Viridiplantae</taxon>
        <taxon>Streptophyta</taxon>
        <taxon>Embryophyta</taxon>
        <taxon>Tracheophyta</taxon>
        <taxon>Spermatophyta</taxon>
        <taxon>Magnoliopsida</taxon>
        <taxon>eudicotyledons</taxon>
        <taxon>Gunneridae</taxon>
        <taxon>Pentapetalae</taxon>
        <taxon>rosids</taxon>
        <taxon>Vitales</taxon>
        <taxon>Vitaceae</taxon>
        <taxon>Viteae</taxon>
        <taxon>Vitis</taxon>
    </lineage>
</organism>
<evidence type="ECO:0000313" key="3">
    <source>
        <dbReference type="Proteomes" id="UP000288805"/>
    </source>
</evidence>
<comment type="caution">
    <text evidence="2">The sequence shown here is derived from an EMBL/GenBank/DDBJ whole genome shotgun (WGS) entry which is preliminary data.</text>
</comment>
<feature type="coiled-coil region" evidence="1">
    <location>
        <begin position="224"/>
        <end position="251"/>
    </location>
</feature>
<keyword evidence="1" id="KW-0175">Coiled coil</keyword>
<name>A0A438FA42_VITVI</name>